<dbReference type="InterPro" id="IPR005036">
    <property type="entry name" value="CBM21_dom"/>
</dbReference>
<dbReference type="EMBL" id="VZSH01000426">
    <property type="protein sequence ID" value="NWY07640.1"/>
    <property type="molecule type" value="Genomic_DNA"/>
</dbReference>
<dbReference type="FunFam" id="2.60.40.2440:FF:000001">
    <property type="entry name" value="Protein phosphatase 1 regulatory subunit 3C"/>
    <property type="match status" value="1"/>
</dbReference>
<dbReference type="AlphaFoldDB" id="A0A7K7BHY8"/>
<dbReference type="GO" id="GO:2001069">
    <property type="term" value="F:glycogen binding"/>
    <property type="evidence" value="ECO:0007669"/>
    <property type="project" value="TreeGrafter"/>
</dbReference>
<accession>A0A7K7BHY8</accession>
<feature type="domain" description="CBM21" evidence="5">
    <location>
        <begin position="121"/>
        <end position="229"/>
    </location>
</feature>
<evidence type="ECO:0000259" key="5">
    <source>
        <dbReference type="PROSITE" id="PS51159"/>
    </source>
</evidence>
<gene>
    <name evidence="6" type="primary">Ppp1r3b</name>
    <name evidence="6" type="ORF">NOTORN_R14204</name>
</gene>
<sequence length="281" mass="30855">MAVDVAMQLYVCPSPLRREKRGACKAAPAPPKPLRPCIQPGGGGTAPGAPAHGKAKKRVSFADSRGFALTMVKVFSEFDEPLELPLGVAELLDSLAGLAAAERDSFVLDFAQPSSDYLAFRSRLHADCVCLESCALRERSVAGTVKVRNLAFEKAVRVRMTFDTWKTFTDYPCHYVRDVYEGSAWDTFSFDISLPEGIPPHERVEFAVSFECGGRAYWDSNGGANYRITRAGLKWAREAARPPAGPDWAGALDQFGSPRCSYGLFAEWPSYSGYEKLGPYY</sequence>
<protein>
    <submittedName>
        <fullName evidence="6">PPR3B phosphatase</fullName>
    </submittedName>
</protein>
<evidence type="ECO:0000256" key="2">
    <source>
        <dbReference type="ARBA" id="ARBA00023277"/>
    </source>
</evidence>
<name>A0A7K7BHY8_9AVES</name>
<evidence type="ECO:0000256" key="1">
    <source>
        <dbReference type="ARBA" id="ARBA00022600"/>
    </source>
</evidence>
<dbReference type="GO" id="GO:0005977">
    <property type="term" value="P:glycogen metabolic process"/>
    <property type="evidence" value="ECO:0007669"/>
    <property type="project" value="UniProtKB-KW"/>
</dbReference>
<proteinExistence type="predicted"/>
<dbReference type="PANTHER" id="PTHR12307:SF13">
    <property type="entry name" value="PROTEIN PHOSPHATASE 1 REGULATORY SUBUNIT 3B"/>
    <property type="match status" value="1"/>
</dbReference>
<evidence type="ECO:0000256" key="4">
    <source>
        <dbReference type="SAM" id="MobiDB-lite"/>
    </source>
</evidence>
<dbReference type="Pfam" id="PF03370">
    <property type="entry name" value="CBM_21"/>
    <property type="match status" value="1"/>
</dbReference>
<dbReference type="PIRSF" id="PIRSF038207">
    <property type="entry name" value="PP1_GT_animal"/>
    <property type="match status" value="1"/>
</dbReference>
<dbReference type="InterPro" id="IPR038175">
    <property type="entry name" value="CBM21_dom_sf"/>
</dbReference>
<evidence type="ECO:0000313" key="6">
    <source>
        <dbReference type="EMBL" id="NWY07640.1"/>
    </source>
</evidence>
<keyword evidence="7" id="KW-1185">Reference proteome</keyword>
<dbReference type="InterPro" id="IPR050782">
    <property type="entry name" value="PP1_regulatory_subunit_3"/>
</dbReference>
<dbReference type="Proteomes" id="UP000531938">
    <property type="component" value="Unassembled WGS sequence"/>
</dbReference>
<feature type="non-terminal residue" evidence="6">
    <location>
        <position position="1"/>
    </location>
</feature>
<dbReference type="PROSITE" id="PS51159">
    <property type="entry name" value="CBM21"/>
    <property type="match status" value="1"/>
</dbReference>
<keyword evidence="1" id="KW-0321">Glycogen metabolism</keyword>
<feature type="region of interest" description="Disordered" evidence="4">
    <location>
        <begin position="21"/>
        <end position="53"/>
    </location>
</feature>
<evidence type="ECO:0000256" key="3">
    <source>
        <dbReference type="ARBA" id="ARBA00025949"/>
    </source>
</evidence>
<feature type="non-terminal residue" evidence="6">
    <location>
        <position position="281"/>
    </location>
</feature>
<organism evidence="6 7">
    <name type="scientific">Nothoprocta ornata</name>
    <dbReference type="NCBI Taxonomy" id="83376"/>
    <lineage>
        <taxon>Eukaryota</taxon>
        <taxon>Metazoa</taxon>
        <taxon>Chordata</taxon>
        <taxon>Craniata</taxon>
        <taxon>Vertebrata</taxon>
        <taxon>Euteleostomi</taxon>
        <taxon>Archelosauria</taxon>
        <taxon>Archosauria</taxon>
        <taxon>Dinosauria</taxon>
        <taxon>Saurischia</taxon>
        <taxon>Theropoda</taxon>
        <taxon>Coelurosauria</taxon>
        <taxon>Aves</taxon>
        <taxon>Palaeognathae</taxon>
        <taxon>Tinamiformes</taxon>
        <taxon>Tinamidae</taxon>
        <taxon>Nothoprocta</taxon>
    </lineage>
</organism>
<dbReference type="PANTHER" id="PTHR12307">
    <property type="entry name" value="PROTEIN PHOSPHATASE 1 REGULATORY SUBUNIT"/>
    <property type="match status" value="1"/>
</dbReference>
<dbReference type="InterPro" id="IPR017434">
    <property type="entry name" value="Pase-1_reg-su_3B/C/D_met"/>
</dbReference>
<dbReference type="GO" id="GO:0005979">
    <property type="term" value="P:regulation of glycogen biosynthetic process"/>
    <property type="evidence" value="ECO:0007669"/>
    <property type="project" value="TreeGrafter"/>
</dbReference>
<evidence type="ECO:0000313" key="7">
    <source>
        <dbReference type="Proteomes" id="UP000531938"/>
    </source>
</evidence>
<keyword evidence="2" id="KW-0119">Carbohydrate metabolism</keyword>
<dbReference type="GO" id="GO:0008157">
    <property type="term" value="F:protein phosphatase 1 binding"/>
    <property type="evidence" value="ECO:0007669"/>
    <property type="project" value="TreeGrafter"/>
</dbReference>
<comment type="caution">
    <text evidence="6">The sequence shown here is derived from an EMBL/GenBank/DDBJ whole genome shotgun (WGS) entry which is preliminary data.</text>
</comment>
<comment type="subunit">
    <text evidence="3">Interacts with glycogen, PPP1CC catalytic subunit of PP1 and PYGL. Associates with glycogen particles. Forms complexes with debranching enzyme, glycogen phosphorylase, glycogen synthase and phosphorylase kinase which is necessary for its regulation of PP1 activity.</text>
</comment>
<reference evidence="6 7" key="1">
    <citation type="submission" date="2019-09" db="EMBL/GenBank/DDBJ databases">
        <title>Bird 10,000 Genomes (B10K) Project - Family phase.</title>
        <authorList>
            <person name="Zhang G."/>
        </authorList>
    </citation>
    <scope>NUCLEOTIDE SEQUENCE [LARGE SCALE GENOMIC DNA]</scope>
    <source>
        <strain evidence="6">B10K-MSB-03</strain>
    </source>
</reference>
<dbReference type="Gene3D" id="2.60.40.2440">
    <property type="entry name" value="Carbohydrate binding type-21 domain"/>
    <property type="match status" value="1"/>
</dbReference>
<dbReference type="GO" id="GO:0000164">
    <property type="term" value="C:protein phosphatase type 1 complex"/>
    <property type="evidence" value="ECO:0007669"/>
    <property type="project" value="TreeGrafter"/>
</dbReference>